<dbReference type="InterPro" id="IPR031843">
    <property type="entry name" value="Yuri_gagarin"/>
</dbReference>
<dbReference type="Pfam" id="PF15934">
    <property type="entry name" value="Yuri_gagarin"/>
    <property type="match status" value="2"/>
</dbReference>
<evidence type="ECO:0000256" key="2">
    <source>
        <dbReference type="SAM" id="MobiDB-lite"/>
    </source>
</evidence>
<accession>A0A1A9WMD1</accession>
<evidence type="ECO:0000313" key="3">
    <source>
        <dbReference type="EnsemblMetazoa" id="GBRI024895-PA"/>
    </source>
</evidence>
<evidence type="ECO:0000256" key="1">
    <source>
        <dbReference type="SAM" id="Coils"/>
    </source>
</evidence>
<dbReference type="EnsemblMetazoa" id="GBRI024895-RA">
    <property type="protein sequence ID" value="GBRI024895-PA"/>
    <property type="gene ID" value="GBRI024895"/>
</dbReference>
<feature type="coiled-coil region" evidence="1">
    <location>
        <begin position="709"/>
        <end position="772"/>
    </location>
</feature>
<feature type="coiled-coil region" evidence="1">
    <location>
        <begin position="547"/>
        <end position="595"/>
    </location>
</feature>
<feature type="coiled-coil region" evidence="1">
    <location>
        <begin position="873"/>
        <end position="907"/>
    </location>
</feature>
<feature type="region of interest" description="Disordered" evidence="2">
    <location>
        <begin position="1"/>
        <end position="39"/>
    </location>
</feature>
<feature type="coiled-coil region" evidence="1">
    <location>
        <begin position="1049"/>
        <end position="1114"/>
    </location>
</feature>
<sequence>MEHNSDDIPSTSSSMRKSTPSQSSSPGSKMHRYLSFSAKSQKSELDSSCRTVNYQFESTMKSNNNPLCNAQSDKAPITSNVQPNIRNMSFTQPESRSLRSFVRLDNCNENAKPVPQISNAENTGIAIICNEGSHNIFNKESNTSAAFLLSLQNILSPKTSRCALDAPINEKTVELIPTEYFEKLLRKYSNSELCVGDSAKFSEQINETFLNCLQDIDNNADGHRDLKLITFQQWANTLLKVNHSIIDNMEELESEVAERLQCLQRKLNTDCRRSQSDELLKCRQDINSLIRIIQNAYHNDTWDFQDLSFETISLSQILSDSETSTQNMGDADAPLEMKKQLGLEQNRKVRRLIHCNIKALAIEVADKHDEIQVLKRQLVCMEDEMQNAQKKIQLKEEIIKELRSDLKCANVKLVSRNYLEANLDMPPINFENQAITCNDDAQISDRNASESITQLDSLSRSENVEQKKLKILEDELNEFLEINKECNKQKLETYRKRLSEIFHKSESEKIEAYRRLDSFRCKLMDLEASGTEGNYDCELGFCSNSENDKDLKILESLRNRLRKLNETSFELKKRVQKLELENNELNTNLTAEKEYSECNSRTLKQVADMLCNMINRQFSYTDIYNKECNTNPFCDAITQIKAQFQEQENQLFHALAVKNRKIEELGKILLDREKEFSDMRRSLMAGDCPHIVQLEATINHCHKQQSALIAATHEIIDELKNDLDEISCEAITVQQKYSEQDQKVETNLENSLKELETQNDKLEYALKHKTLECDAAFWDFHKNSESMKCQLEHMQDMISQREQKIMQLSALLSRVSHKQQGEPINAVEYCVPLHPMHSMQPMQPMPPTSLPMPISENNTIDLEKRVKHLVSALEKSRKEENFLRIEIRKINEELNESKKKNEDLTTQTRRLASLLKTQENHRMELACKYETLDKSFEDQSKKLRAATGQVRLLSDRFQLLEKRQCELNMERNLLREEVMALKEKEAILMGKQKAMQEQLFKAEKELYTAHDVVKEQQSILQRSESGHREVVKRLQETNNEMRQKMCSLMDQYKRLEEEFEKQREAFKKSEKLIESFRKWKETQLKDVERTRDTFKQYEDHIRLLLQEKQRYVQQYRDLHRDYSVIQSELDRLRICSISSMSDYNMTQVLSDKSIAQIDVIRETTRRLEEQCSSFKDEVVSKVDSLSSFKQIEETYD</sequence>
<reference evidence="4" key="1">
    <citation type="submission" date="2014-03" db="EMBL/GenBank/DDBJ databases">
        <authorList>
            <person name="Aksoy S."/>
            <person name="Warren W."/>
            <person name="Wilson R.K."/>
        </authorList>
    </citation>
    <scope>NUCLEOTIDE SEQUENCE [LARGE SCALE GENOMIC DNA]</scope>
    <source>
        <strain evidence="4">IAEA</strain>
    </source>
</reference>
<organism evidence="3 4">
    <name type="scientific">Glossina brevipalpis</name>
    <dbReference type="NCBI Taxonomy" id="37001"/>
    <lineage>
        <taxon>Eukaryota</taxon>
        <taxon>Metazoa</taxon>
        <taxon>Ecdysozoa</taxon>
        <taxon>Arthropoda</taxon>
        <taxon>Hexapoda</taxon>
        <taxon>Insecta</taxon>
        <taxon>Pterygota</taxon>
        <taxon>Neoptera</taxon>
        <taxon>Endopterygota</taxon>
        <taxon>Diptera</taxon>
        <taxon>Brachycera</taxon>
        <taxon>Muscomorpha</taxon>
        <taxon>Hippoboscoidea</taxon>
        <taxon>Glossinidae</taxon>
        <taxon>Glossina</taxon>
    </lineage>
</organism>
<dbReference type="AlphaFoldDB" id="A0A1A9WMD1"/>
<name>A0A1A9WMD1_9MUSC</name>
<evidence type="ECO:0000313" key="4">
    <source>
        <dbReference type="Proteomes" id="UP000091820"/>
    </source>
</evidence>
<keyword evidence="4" id="KW-1185">Reference proteome</keyword>
<feature type="coiled-coil region" evidence="1">
    <location>
        <begin position="357"/>
        <end position="412"/>
    </location>
</feature>
<dbReference type="VEuPathDB" id="VectorBase:GBRI024895"/>
<keyword evidence="1" id="KW-0175">Coiled coil</keyword>
<feature type="coiled-coil region" evidence="1">
    <location>
        <begin position="455"/>
        <end position="497"/>
    </location>
</feature>
<reference evidence="3" key="2">
    <citation type="submission" date="2020-05" db="UniProtKB">
        <authorList>
            <consortium name="EnsemblMetazoa"/>
        </authorList>
    </citation>
    <scope>IDENTIFICATION</scope>
    <source>
        <strain evidence="3">IAEA</strain>
    </source>
</reference>
<protein>
    <submittedName>
        <fullName evidence="3">Uncharacterized protein</fullName>
    </submittedName>
</protein>
<proteinExistence type="predicted"/>
<feature type="compositionally biased region" description="Low complexity" evidence="2">
    <location>
        <begin position="10"/>
        <end position="28"/>
    </location>
</feature>
<dbReference type="Proteomes" id="UP000091820">
    <property type="component" value="Unassembled WGS sequence"/>
</dbReference>